<protein>
    <submittedName>
        <fullName evidence="3">(2Fe-2S)-binding protein</fullName>
    </submittedName>
</protein>
<dbReference type="Gene3D" id="1.10.10.1100">
    <property type="entry name" value="BFD-like [2Fe-2S]-binding domain"/>
    <property type="match status" value="1"/>
</dbReference>
<dbReference type="SUPFAM" id="SSF51905">
    <property type="entry name" value="FAD/NAD(P)-binding domain"/>
    <property type="match status" value="1"/>
</dbReference>
<proteinExistence type="predicted"/>
<reference evidence="3 4" key="1">
    <citation type="submission" date="2019-10" db="EMBL/GenBank/DDBJ databases">
        <title>Genome Sequences from Six Type Strain Members of the Archaeal Family Sulfolobaceae: Acidianus ambivalens, Acidianus infernus, Metallosphaera prunae, Stygiolobus azoricus, Sulfolobus metallicus, and Sulfurisphaera ohwakuensis.</title>
        <authorList>
            <person name="Counts J.A."/>
            <person name="Kelly R.M."/>
        </authorList>
    </citation>
    <scope>NUCLEOTIDE SEQUENCE [LARGE SCALE GENOMIC DNA]</scope>
    <source>
        <strain evidence="3 4">FC6</strain>
    </source>
</reference>
<evidence type="ECO:0000256" key="1">
    <source>
        <dbReference type="ARBA" id="ARBA00023002"/>
    </source>
</evidence>
<evidence type="ECO:0000313" key="4">
    <source>
        <dbReference type="Proteomes" id="UP000423396"/>
    </source>
</evidence>
<dbReference type="GO" id="GO:0016491">
    <property type="term" value="F:oxidoreductase activity"/>
    <property type="evidence" value="ECO:0007669"/>
    <property type="project" value="UniProtKB-KW"/>
</dbReference>
<organism evidence="3 4">
    <name type="scientific">Stygiolobus azoricus</name>
    <dbReference type="NCBI Taxonomy" id="41675"/>
    <lineage>
        <taxon>Archaea</taxon>
        <taxon>Thermoproteota</taxon>
        <taxon>Thermoprotei</taxon>
        <taxon>Sulfolobales</taxon>
        <taxon>Sulfolobaceae</taxon>
        <taxon>Stygiolobus</taxon>
    </lineage>
</organism>
<dbReference type="PANTHER" id="PTHR42949:SF3">
    <property type="entry name" value="ANAEROBIC GLYCEROL-3-PHOSPHATE DEHYDROGENASE SUBUNIT B"/>
    <property type="match status" value="1"/>
</dbReference>
<gene>
    <name evidence="3" type="ORF">D1868_00885</name>
</gene>
<dbReference type="InterPro" id="IPR051691">
    <property type="entry name" value="Metab_Enz_Cyan_OpOx_G3PDH"/>
</dbReference>
<feature type="domain" description="BFD-like [2Fe-2S]-binding" evidence="2">
    <location>
        <begin position="392"/>
        <end position="443"/>
    </location>
</feature>
<dbReference type="EMBL" id="CP045483">
    <property type="protein sequence ID" value="QGR18692.1"/>
    <property type="molecule type" value="Genomic_DNA"/>
</dbReference>
<evidence type="ECO:0000313" key="3">
    <source>
        <dbReference type="EMBL" id="QGR18692.1"/>
    </source>
</evidence>
<keyword evidence="4" id="KW-1185">Reference proteome</keyword>
<dbReference type="InterPro" id="IPR041854">
    <property type="entry name" value="BFD-like_2Fe2S-bd_dom_sf"/>
</dbReference>
<accession>A0A650CLY4</accession>
<dbReference type="Gene3D" id="3.50.50.60">
    <property type="entry name" value="FAD/NAD(P)-binding domain"/>
    <property type="match status" value="2"/>
</dbReference>
<dbReference type="AlphaFoldDB" id="A0A650CLY4"/>
<dbReference type="KEGG" id="sazo:D1868_00885"/>
<dbReference type="Pfam" id="PF04324">
    <property type="entry name" value="Fer2_BFD"/>
    <property type="match status" value="1"/>
</dbReference>
<keyword evidence="1" id="KW-0560">Oxidoreductase</keyword>
<dbReference type="PANTHER" id="PTHR42949">
    <property type="entry name" value="ANAEROBIC GLYCEROL-3-PHOSPHATE DEHYDROGENASE SUBUNIT B"/>
    <property type="match status" value="1"/>
</dbReference>
<dbReference type="OrthoDB" id="36306at2157"/>
<dbReference type="InterPro" id="IPR007419">
    <property type="entry name" value="BFD-like_2Fe2S-bd_dom"/>
</dbReference>
<sequence>MRVPAAYTKRTKRKIGISYDEYGMPYTEYVNEKGEITSVFTSSPKERHPLPLRINIKFLHETRLLRNSSVLPALPFFQDLPKHYSPLKKHKDVEKVHFKRLIIGGGTSGIAALNEDSIMITREVFGDILFDESPSSLLSKEEIVKKLKEKVKKFENKVLYGNYMGKFDEGLLFELEDKFLLVEAEEIVVSTGARTLKPIFKGNWEQGVVSREYYIRKLKEEIREDSKILVLGYNDLAVKTALNSKKAIILAPQHVDFAFSPLYRDLANENGIELERDYIVDVVRTDDKKLIVTTKKSEYEVSLIVFSVLKQPRLEVTSSMGLSYTYENHVYKPISENNVQITGGMLGIVDEYLSLLSGEVLNDPSKMDELRNHSSKEVTFPISPYYYGSNGLICECEEVWLEDIEYAKSLGVKDTEEIKRVTGLGTGKCQGKACAIVAGDYLKSNILISFRTPIYPVRI</sequence>
<name>A0A650CLY4_9CREN</name>
<dbReference type="GeneID" id="42797589"/>
<dbReference type="Proteomes" id="UP000423396">
    <property type="component" value="Chromosome"/>
</dbReference>
<dbReference type="RefSeq" id="WP_156004905.1">
    <property type="nucleotide sequence ID" value="NZ_CP045483.1"/>
</dbReference>
<evidence type="ECO:0000259" key="2">
    <source>
        <dbReference type="Pfam" id="PF04324"/>
    </source>
</evidence>
<dbReference type="InterPro" id="IPR036188">
    <property type="entry name" value="FAD/NAD-bd_sf"/>
</dbReference>